<proteinExistence type="predicted"/>
<evidence type="ECO:0000256" key="1">
    <source>
        <dbReference type="SAM" id="Coils"/>
    </source>
</evidence>
<sequence>MKWVKALVVLTVLVGSLIPAGMSLAAENTSTQIEAYSPVSNTTNTTPEKELAERIINIVEKLHNITERLLQNATLPENSSVMEHYSLAEEYRERAETAYQNGDYPMAVTEGLLAMHQYKEVLKSIKNAREEVRVSMERMRGYFEAAQRTIAAAEKAGLDTSKAKELLNETKEAYLQVVEDIKEKNIEKAKEDLEKARELKKELDAELRELRKELAYAHSDKIVNAFLAKGEKAMAFVENVISKANETDRNTTELQERLDAFRALYDQVKELADQGNYTAALTLIHENRETVREFYKAVGFILREARERVVEEKMKDLKAFGQEVQERIRKDSRALEKLKREGVDVKGAELKLRTAIQEFKLGFELAKRGRPKEAKAHFGIGLGLLQDVEKFIVAHS</sequence>
<evidence type="ECO:0000313" key="2">
    <source>
        <dbReference type="EMBL" id="ASJ00237.1"/>
    </source>
</evidence>
<dbReference type="Proteomes" id="UP000250134">
    <property type="component" value="Chromosome"/>
</dbReference>
<dbReference type="GeneID" id="33331170"/>
<accession>A0A2Z2M3M1</accession>
<keyword evidence="3" id="KW-1185">Reference proteome</keyword>
<dbReference type="KEGG" id="tgg:A3K92_01440"/>
<feature type="coiled-coil region" evidence="1">
    <location>
        <begin position="164"/>
        <end position="220"/>
    </location>
</feature>
<organism evidence="2 3">
    <name type="scientific">Thermococcus gorgonarius</name>
    <dbReference type="NCBI Taxonomy" id="71997"/>
    <lineage>
        <taxon>Archaea</taxon>
        <taxon>Methanobacteriati</taxon>
        <taxon>Methanobacteriota</taxon>
        <taxon>Thermococci</taxon>
        <taxon>Thermococcales</taxon>
        <taxon>Thermococcaceae</taxon>
        <taxon>Thermococcus</taxon>
    </lineage>
</organism>
<reference evidence="2 3" key="1">
    <citation type="submission" date="2016-03" db="EMBL/GenBank/DDBJ databases">
        <title>Complete genome sequence of Thermococcus gorgonarius.</title>
        <authorList>
            <person name="Oger P.M."/>
        </authorList>
    </citation>
    <scope>NUCLEOTIDE SEQUENCE [LARGE SCALE GENOMIC DNA]</scope>
    <source>
        <strain evidence="2 3">W-12</strain>
    </source>
</reference>
<keyword evidence="1" id="KW-0175">Coiled coil</keyword>
<protein>
    <submittedName>
        <fullName evidence="2">Uncharacterized protein</fullName>
    </submittedName>
</protein>
<dbReference type="OrthoDB" id="96601at2157"/>
<dbReference type="RefSeq" id="WP_088884576.1">
    <property type="nucleotide sequence ID" value="NZ_CP014855.1"/>
</dbReference>
<name>A0A2Z2M3M1_THEGO</name>
<dbReference type="AlphaFoldDB" id="A0A2Z2M3M1"/>
<gene>
    <name evidence="2" type="ORF">A3K92_01440</name>
</gene>
<dbReference type="EMBL" id="CP014855">
    <property type="protein sequence ID" value="ASJ00237.1"/>
    <property type="molecule type" value="Genomic_DNA"/>
</dbReference>
<evidence type="ECO:0000313" key="3">
    <source>
        <dbReference type="Proteomes" id="UP000250134"/>
    </source>
</evidence>